<dbReference type="OMA" id="YRDRCPQ"/>
<keyword evidence="15" id="KW-1185">Reference proteome</keyword>
<dbReference type="GO" id="GO:0046872">
    <property type="term" value="F:metal ion binding"/>
    <property type="evidence" value="ECO:0007669"/>
    <property type="project" value="UniProtKB-KW"/>
</dbReference>
<feature type="binding site" evidence="10">
    <location>
        <position position="73"/>
    </location>
    <ligand>
        <name>Ca(2+)</name>
        <dbReference type="ChEBI" id="CHEBI:29108"/>
        <label>1</label>
    </ligand>
</feature>
<accession>A0A251T1A9</accession>
<dbReference type="STRING" id="4232.A0A251T1A9"/>
<gene>
    <name evidence="14" type="ORF">HannXRQ_Chr12g0364091</name>
</gene>
<evidence type="ECO:0000256" key="4">
    <source>
        <dbReference type="ARBA" id="ARBA00022559"/>
    </source>
</evidence>
<dbReference type="InParanoid" id="A0A251T1A9"/>
<dbReference type="EC" id="1.11.1.7" evidence="3"/>
<sequence length="83" mass="9452">MKLIKMTIVVLTIIIIFEFLIVANSQNQLKVGFYNQVCPNAESVVTNIVRDAAKSDHRIPPGLLRLHFHDCFVEVLHLSQTHL</sequence>
<evidence type="ECO:0000256" key="1">
    <source>
        <dbReference type="ARBA" id="ARBA00000189"/>
    </source>
</evidence>
<dbReference type="PRINTS" id="PR00461">
    <property type="entry name" value="PLPEROXIDASE"/>
</dbReference>
<dbReference type="InterPro" id="IPR000823">
    <property type="entry name" value="Peroxidase_pln"/>
</dbReference>
<evidence type="ECO:0000256" key="3">
    <source>
        <dbReference type="ARBA" id="ARBA00012313"/>
    </source>
</evidence>
<evidence type="ECO:0000313" key="14">
    <source>
        <dbReference type="EMBL" id="OTG04599.1"/>
    </source>
</evidence>
<evidence type="ECO:0000313" key="15">
    <source>
        <dbReference type="Proteomes" id="UP000215914"/>
    </source>
</evidence>
<feature type="binding site" evidence="10">
    <location>
        <position position="70"/>
    </location>
    <ligand>
        <name>Ca(2+)</name>
        <dbReference type="ChEBI" id="CHEBI:29108"/>
        <label>1</label>
    </ligand>
</feature>
<dbReference type="AlphaFoldDB" id="A0A251T1A9"/>
<comment type="cofactor">
    <cofactor evidence="2">
        <name>heme b</name>
        <dbReference type="ChEBI" id="CHEBI:60344"/>
    </cofactor>
</comment>
<keyword evidence="12" id="KW-0812">Transmembrane</keyword>
<keyword evidence="4 14" id="KW-0575">Peroxidase</keyword>
<feature type="domain" description="Plant heme peroxidase family profile" evidence="13">
    <location>
        <begin position="28"/>
        <end position="74"/>
    </location>
</feature>
<feature type="transmembrane region" description="Helical" evidence="12">
    <location>
        <begin position="6"/>
        <end position="23"/>
    </location>
</feature>
<protein>
    <recommendedName>
        <fullName evidence="3">peroxidase</fullName>
        <ecNumber evidence="3">1.11.1.7</ecNumber>
    </recommendedName>
</protein>
<keyword evidence="10" id="KW-0106">Calcium</keyword>
<evidence type="ECO:0000256" key="9">
    <source>
        <dbReference type="PIRSR" id="PIRSR600823-1"/>
    </source>
</evidence>
<keyword evidence="5" id="KW-0349">Heme</keyword>
<evidence type="ECO:0000256" key="10">
    <source>
        <dbReference type="PIRSR" id="PIRSR600823-3"/>
    </source>
</evidence>
<dbReference type="PROSITE" id="PS50873">
    <property type="entry name" value="PEROXIDASE_4"/>
    <property type="match status" value="1"/>
</dbReference>
<evidence type="ECO:0000256" key="6">
    <source>
        <dbReference type="ARBA" id="ARBA00022723"/>
    </source>
</evidence>
<evidence type="ECO:0000256" key="7">
    <source>
        <dbReference type="ARBA" id="ARBA00023002"/>
    </source>
</evidence>
<keyword evidence="7" id="KW-0560">Oxidoreductase</keyword>
<dbReference type="InterPro" id="IPR010255">
    <property type="entry name" value="Haem_peroxidase_sf"/>
</dbReference>
<dbReference type="GO" id="GO:0006979">
    <property type="term" value="P:response to oxidative stress"/>
    <property type="evidence" value="ECO:0007669"/>
    <property type="project" value="InterPro"/>
</dbReference>
<evidence type="ECO:0000259" key="13">
    <source>
        <dbReference type="PROSITE" id="PS50873"/>
    </source>
</evidence>
<evidence type="ECO:0000256" key="11">
    <source>
        <dbReference type="PIRSR" id="PIRSR600823-4"/>
    </source>
</evidence>
<dbReference type="Proteomes" id="UP000215914">
    <property type="component" value="Chromosome 12"/>
</dbReference>
<feature type="site" description="Transition state stabilizer" evidence="11">
    <location>
        <position position="65"/>
    </location>
</feature>
<evidence type="ECO:0000256" key="8">
    <source>
        <dbReference type="ARBA" id="ARBA00023004"/>
    </source>
</evidence>
<dbReference type="GO" id="GO:0020037">
    <property type="term" value="F:heme binding"/>
    <property type="evidence" value="ECO:0007669"/>
    <property type="project" value="InterPro"/>
</dbReference>
<comment type="catalytic activity">
    <reaction evidence="1">
        <text>2 a phenolic donor + H2O2 = 2 a phenolic radical donor + 2 H2O</text>
        <dbReference type="Rhea" id="RHEA:56136"/>
        <dbReference type="ChEBI" id="CHEBI:15377"/>
        <dbReference type="ChEBI" id="CHEBI:16240"/>
        <dbReference type="ChEBI" id="CHEBI:139520"/>
        <dbReference type="ChEBI" id="CHEBI:139521"/>
        <dbReference type="EC" id="1.11.1.7"/>
    </reaction>
</comment>
<feature type="active site" description="Proton acceptor" evidence="9">
    <location>
        <position position="69"/>
    </location>
</feature>
<dbReference type="GO" id="GO:0140825">
    <property type="term" value="F:lactoperoxidase activity"/>
    <property type="evidence" value="ECO:0007669"/>
    <property type="project" value="UniProtKB-EC"/>
</dbReference>
<evidence type="ECO:0000256" key="2">
    <source>
        <dbReference type="ARBA" id="ARBA00001970"/>
    </source>
</evidence>
<name>A0A251T1A9_HELAN</name>
<dbReference type="InterPro" id="IPR002016">
    <property type="entry name" value="Haem_peroxidase"/>
</dbReference>
<evidence type="ECO:0000256" key="12">
    <source>
        <dbReference type="SAM" id="Phobius"/>
    </source>
</evidence>
<organism evidence="14 15">
    <name type="scientific">Helianthus annuus</name>
    <name type="common">Common sunflower</name>
    <dbReference type="NCBI Taxonomy" id="4232"/>
    <lineage>
        <taxon>Eukaryota</taxon>
        <taxon>Viridiplantae</taxon>
        <taxon>Streptophyta</taxon>
        <taxon>Embryophyta</taxon>
        <taxon>Tracheophyta</taxon>
        <taxon>Spermatophyta</taxon>
        <taxon>Magnoliopsida</taxon>
        <taxon>eudicotyledons</taxon>
        <taxon>Gunneridae</taxon>
        <taxon>Pentapetalae</taxon>
        <taxon>asterids</taxon>
        <taxon>campanulids</taxon>
        <taxon>Asterales</taxon>
        <taxon>Asteraceae</taxon>
        <taxon>Asteroideae</taxon>
        <taxon>Heliantheae alliance</taxon>
        <taxon>Heliantheae</taxon>
        <taxon>Helianthus</taxon>
    </lineage>
</organism>
<dbReference type="EMBL" id="CM007901">
    <property type="protein sequence ID" value="OTG04599.1"/>
    <property type="molecule type" value="Genomic_DNA"/>
</dbReference>
<evidence type="ECO:0000256" key="5">
    <source>
        <dbReference type="ARBA" id="ARBA00022617"/>
    </source>
</evidence>
<keyword evidence="6 10" id="KW-0479">Metal-binding</keyword>
<reference evidence="15" key="1">
    <citation type="journal article" date="2017" name="Nature">
        <title>The sunflower genome provides insights into oil metabolism, flowering and Asterid evolution.</title>
        <authorList>
            <person name="Badouin H."/>
            <person name="Gouzy J."/>
            <person name="Grassa C.J."/>
            <person name="Murat F."/>
            <person name="Staton S.E."/>
            <person name="Cottret L."/>
            <person name="Lelandais-Briere C."/>
            <person name="Owens G.L."/>
            <person name="Carrere S."/>
            <person name="Mayjonade B."/>
            <person name="Legrand L."/>
            <person name="Gill N."/>
            <person name="Kane N.C."/>
            <person name="Bowers J.E."/>
            <person name="Hubner S."/>
            <person name="Bellec A."/>
            <person name="Berard A."/>
            <person name="Berges H."/>
            <person name="Blanchet N."/>
            <person name="Boniface M.C."/>
            <person name="Brunel D."/>
            <person name="Catrice O."/>
            <person name="Chaidir N."/>
            <person name="Claudel C."/>
            <person name="Donnadieu C."/>
            <person name="Faraut T."/>
            <person name="Fievet G."/>
            <person name="Helmstetter N."/>
            <person name="King M."/>
            <person name="Knapp S.J."/>
            <person name="Lai Z."/>
            <person name="Le Paslier M.C."/>
            <person name="Lippi Y."/>
            <person name="Lorenzon L."/>
            <person name="Mandel J.R."/>
            <person name="Marage G."/>
            <person name="Marchand G."/>
            <person name="Marquand E."/>
            <person name="Bret-Mestries E."/>
            <person name="Morien E."/>
            <person name="Nambeesan S."/>
            <person name="Nguyen T."/>
            <person name="Pegot-Espagnet P."/>
            <person name="Pouilly N."/>
            <person name="Raftis F."/>
            <person name="Sallet E."/>
            <person name="Schiex T."/>
            <person name="Thomas J."/>
            <person name="Vandecasteele C."/>
            <person name="Vares D."/>
            <person name="Vear F."/>
            <person name="Vautrin S."/>
            <person name="Crespi M."/>
            <person name="Mangin B."/>
            <person name="Burke J.M."/>
            <person name="Salse J."/>
            <person name="Munos S."/>
            <person name="Vincourt P."/>
            <person name="Rieseberg L.H."/>
            <person name="Langlade N.B."/>
        </authorList>
    </citation>
    <scope>NUCLEOTIDE SEQUENCE [LARGE SCALE GENOMIC DNA]</scope>
    <source>
        <strain evidence="15">cv. SF193</strain>
    </source>
</reference>
<comment type="cofactor">
    <cofactor evidence="10">
        <name>Ca(2+)</name>
        <dbReference type="ChEBI" id="CHEBI:29108"/>
    </cofactor>
    <text evidence="10">Binds 2 calcium ions per subunit.</text>
</comment>
<dbReference type="SUPFAM" id="SSF48113">
    <property type="entry name" value="Heme-dependent peroxidases"/>
    <property type="match status" value="1"/>
</dbReference>
<dbReference type="Gene3D" id="1.10.520.10">
    <property type="match status" value="1"/>
</dbReference>
<proteinExistence type="predicted"/>
<keyword evidence="12" id="KW-1133">Transmembrane helix</keyword>
<keyword evidence="12" id="KW-0472">Membrane</keyword>
<keyword evidence="8" id="KW-0408">Iron</keyword>
<dbReference type="PANTHER" id="PTHR31235">
    <property type="entry name" value="PEROXIDASE 25-RELATED"/>
    <property type="match status" value="1"/>
</dbReference>